<proteinExistence type="predicted"/>
<protein>
    <submittedName>
        <fullName evidence="1">Uncharacterized protein</fullName>
    </submittedName>
</protein>
<evidence type="ECO:0000313" key="2">
    <source>
        <dbReference type="Proteomes" id="UP000629098"/>
    </source>
</evidence>
<dbReference type="RefSeq" id="WP_190825162.1">
    <property type="nucleotide sequence ID" value="NZ_CAWPPI010000009.1"/>
</dbReference>
<gene>
    <name evidence="1" type="ORF">ICL16_01765</name>
</gene>
<dbReference type="Proteomes" id="UP000629098">
    <property type="component" value="Unassembled WGS sequence"/>
</dbReference>
<organism evidence="1 2">
    <name type="scientific">Iningainema tapete BLCC-T55</name>
    <dbReference type="NCBI Taxonomy" id="2748662"/>
    <lineage>
        <taxon>Bacteria</taxon>
        <taxon>Bacillati</taxon>
        <taxon>Cyanobacteriota</taxon>
        <taxon>Cyanophyceae</taxon>
        <taxon>Nostocales</taxon>
        <taxon>Scytonemataceae</taxon>
        <taxon>Iningainema tapete</taxon>
    </lineage>
</organism>
<accession>A0A8J7C5I9</accession>
<dbReference type="EMBL" id="JACXAE010000009">
    <property type="protein sequence ID" value="MBD2770881.1"/>
    <property type="molecule type" value="Genomic_DNA"/>
</dbReference>
<evidence type="ECO:0000313" key="1">
    <source>
        <dbReference type="EMBL" id="MBD2770881.1"/>
    </source>
</evidence>
<name>A0A8J7C5I9_9CYAN</name>
<sequence>MNIPPQLQKSTLELPKVYRKEGILVIETEPIENLDINALINELREERIREQMAW</sequence>
<reference evidence="1" key="1">
    <citation type="submission" date="2020-09" db="EMBL/GenBank/DDBJ databases">
        <title>Iningainema tapete sp. nov. (Scytonemataceae, Cyanobacteria) from greenhouses in central Florida (USA) produces two types of nodularin with biosynthetic potential for microcystin-LR and anabaenopeptins.</title>
        <authorList>
            <person name="Berthold D.E."/>
            <person name="Lefler F.W."/>
            <person name="Huang I.-S."/>
            <person name="Abdulla H."/>
            <person name="Zimba P.V."/>
            <person name="Laughinghouse H.D. IV."/>
        </authorList>
    </citation>
    <scope>NUCLEOTIDE SEQUENCE</scope>
    <source>
        <strain evidence="1">BLCCT55</strain>
    </source>
</reference>
<dbReference type="AlphaFoldDB" id="A0A8J7C5I9"/>
<keyword evidence="2" id="KW-1185">Reference proteome</keyword>
<comment type="caution">
    <text evidence="1">The sequence shown here is derived from an EMBL/GenBank/DDBJ whole genome shotgun (WGS) entry which is preliminary data.</text>
</comment>